<gene>
    <name evidence="1" type="ORF">C8F04DRAFT_114023</name>
</gene>
<dbReference type="Proteomes" id="UP001218188">
    <property type="component" value="Unassembled WGS sequence"/>
</dbReference>
<evidence type="ECO:0000313" key="2">
    <source>
        <dbReference type="Proteomes" id="UP001218188"/>
    </source>
</evidence>
<proteinExistence type="predicted"/>
<keyword evidence="2" id="KW-1185">Reference proteome</keyword>
<evidence type="ECO:0000313" key="1">
    <source>
        <dbReference type="EMBL" id="KAJ7042004.1"/>
    </source>
</evidence>
<sequence>MAIPASAIVDATSRPYGPKQPAPTERIRHRLEWSWGLEYGGLDGHLGAFFDPHFASVLMDDNLILLAHSDVVEKLHFAASIAPCRFVKSHDPYNGAQSFEYLVLPVDLSSQTPPRLLISSVPPHLTISSSLDKLFKFWGYTSSAYKVLGSSIVKLVQTSPPTGATFVPDKYTFVFLRYIHESWATCYVPSRFLSGEGCDEEESDDESSSMEWEVVTVALDEEELQRRLLPHELKADPIVVNFRVLPAAADEGDDAISCDSYITGLEGKPEEFSKASIARAKYDDEDAVWEQGIRSWAQDASVVADERMLLNDDQIEEDLEEQPRVATTLDLQKPDYLPFRLQVPAMAISAKIIVDSTSRPYGERNPLPAEEIRCALEWTWGLEYGALDEHLGSFCDPHFTDVLMDDNLILMPHSDVIEKLHWAASNAPFRFVKSRMSMHDLYDGSESFEYLVLPVDPSSQIAPRLLVSSVPPHLTITTSLDKLFKFWGYTSTAYKALGSSIARLVEISPPTGTTSIIDAYTFLSLRYIHEHWATCYVPRRFHGEEGSVAREESDEESSSMEWEVVTVALDEEEPQRRLLPHELKADPIVGNFRVLPAAADEGDDAITCEL</sequence>
<dbReference type="AlphaFoldDB" id="A0AAD6T8V7"/>
<accession>A0AAD6T8V7</accession>
<organism evidence="1 2">
    <name type="scientific">Mycena alexandri</name>
    <dbReference type="NCBI Taxonomy" id="1745969"/>
    <lineage>
        <taxon>Eukaryota</taxon>
        <taxon>Fungi</taxon>
        <taxon>Dikarya</taxon>
        <taxon>Basidiomycota</taxon>
        <taxon>Agaricomycotina</taxon>
        <taxon>Agaricomycetes</taxon>
        <taxon>Agaricomycetidae</taxon>
        <taxon>Agaricales</taxon>
        <taxon>Marasmiineae</taxon>
        <taxon>Mycenaceae</taxon>
        <taxon>Mycena</taxon>
    </lineage>
</organism>
<dbReference type="EMBL" id="JARJCM010000014">
    <property type="protein sequence ID" value="KAJ7042004.1"/>
    <property type="molecule type" value="Genomic_DNA"/>
</dbReference>
<name>A0AAD6T8V7_9AGAR</name>
<reference evidence="1" key="1">
    <citation type="submission" date="2023-03" db="EMBL/GenBank/DDBJ databases">
        <title>Massive genome expansion in bonnet fungi (Mycena s.s.) driven by repeated elements and novel gene families across ecological guilds.</title>
        <authorList>
            <consortium name="Lawrence Berkeley National Laboratory"/>
            <person name="Harder C.B."/>
            <person name="Miyauchi S."/>
            <person name="Viragh M."/>
            <person name="Kuo A."/>
            <person name="Thoen E."/>
            <person name="Andreopoulos B."/>
            <person name="Lu D."/>
            <person name="Skrede I."/>
            <person name="Drula E."/>
            <person name="Henrissat B."/>
            <person name="Morin E."/>
            <person name="Kohler A."/>
            <person name="Barry K."/>
            <person name="LaButti K."/>
            <person name="Morin E."/>
            <person name="Salamov A."/>
            <person name="Lipzen A."/>
            <person name="Mereny Z."/>
            <person name="Hegedus B."/>
            <person name="Baldrian P."/>
            <person name="Stursova M."/>
            <person name="Weitz H."/>
            <person name="Taylor A."/>
            <person name="Grigoriev I.V."/>
            <person name="Nagy L.G."/>
            <person name="Martin F."/>
            <person name="Kauserud H."/>
        </authorList>
    </citation>
    <scope>NUCLEOTIDE SEQUENCE</scope>
    <source>
        <strain evidence="1">CBHHK200</strain>
    </source>
</reference>
<protein>
    <submittedName>
        <fullName evidence="1">Uncharacterized protein</fullName>
    </submittedName>
</protein>
<comment type="caution">
    <text evidence="1">The sequence shown here is derived from an EMBL/GenBank/DDBJ whole genome shotgun (WGS) entry which is preliminary data.</text>
</comment>